<accession>D6AA75</accession>
<dbReference type="eggNOG" id="COG2128">
    <property type="taxonomic scope" value="Bacteria"/>
</dbReference>
<dbReference type="Proteomes" id="UP000003824">
    <property type="component" value="Unassembled WGS sequence"/>
</dbReference>
<dbReference type="PANTHER" id="PTHR35446">
    <property type="entry name" value="SI:CH211-175M2.5"/>
    <property type="match status" value="1"/>
</dbReference>
<sequence length="236" mass="24579">MRAARCGPAGGRALASAYSVGGLPGWRGPHAGSWSVRRRVPTMRDALRTSADKERPVPHIEITSDLPGISGLFAQRPDTGAVLSQLAETLLRSGSSPLDPGERELIAAYVSHLNRTAFCAASHGAFAAAQLDGGAELVTAVLTDVDTAPVRPLIRALLRVAAETQAKAAPVSDEAIAAARAEGATDAHIHDTVLIAAAFAMFNRYVNGLATDLPSDPSFYDVAADLIVHHGYGAAR</sequence>
<evidence type="ECO:0000313" key="2">
    <source>
        <dbReference type="EMBL" id="EFE72410.2"/>
    </source>
</evidence>
<dbReference type="InterPro" id="IPR003779">
    <property type="entry name" value="CMD-like"/>
</dbReference>
<evidence type="ECO:0000313" key="3">
    <source>
        <dbReference type="Proteomes" id="UP000003824"/>
    </source>
</evidence>
<dbReference type="SUPFAM" id="SSF69118">
    <property type="entry name" value="AhpD-like"/>
    <property type="match status" value="1"/>
</dbReference>
<dbReference type="EMBL" id="DS999642">
    <property type="protein sequence ID" value="EFE72410.2"/>
    <property type="molecule type" value="Genomic_DNA"/>
</dbReference>
<protein>
    <recommendedName>
        <fullName evidence="1">Carboxymuconolactone decarboxylase-like domain-containing protein</fullName>
    </recommendedName>
</protein>
<dbReference type="Gene3D" id="1.20.1290.10">
    <property type="entry name" value="AhpD-like"/>
    <property type="match status" value="1"/>
</dbReference>
<feature type="domain" description="Carboxymuconolactone decarboxylase-like" evidence="1">
    <location>
        <begin position="77"/>
        <end position="143"/>
    </location>
</feature>
<dbReference type="PANTHER" id="PTHR35446:SF2">
    <property type="entry name" value="CARBOXYMUCONOLACTONE DECARBOXYLASE-LIKE DOMAIN-CONTAINING PROTEIN"/>
    <property type="match status" value="1"/>
</dbReference>
<name>D6AA75_STRV1</name>
<dbReference type="InterPro" id="IPR029032">
    <property type="entry name" value="AhpD-like"/>
</dbReference>
<dbReference type="AlphaFoldDB" id="D6AA75"/>
<reference evidence="3" key="1">
    <citation type="submission" date="2008-12" db="EMBL/GenBank/DDBJ databases">
        <title>Annotation of Streptomyces ghanaensis ATCC 14672.</title>
        <authorList>
            <consortium name="The Broad Institute Genome Sequencing Platform"/>
            <consortium name="Broad Institute Microbial Sequencing Center"/>
            <person name="Fischbach M."/>
            <person name="Ward D."/>
            <person name="Young S."/>
            <person name="Kodira C.D."/>
            <person name="Zeng Q."/>
            <person name="Koehrsen M."/>
            <person name="Godfrey P."/>
            <person name="Alvarado L."/>
            <person name="Berlin A.M."/>
            <person name="Borenstein D."/>
            <person name="Chen Z."/>
            <person name="Engels R."/>
            <person name="Freedman E."/>
            <person name="Gellesch M."/>
            <person name="Goldberg J."/>
            <person name="Griggs A."/>
            <person name="Gujja S."/>
            <person name="Heiman D.I."/>
            <person name="Hepburn T.A."/>
            <person name="Howarth C."/>
            <person name="Jen D."/>
            <person name="Larson L."/>
            <person name="Lewis B."/>
            <person name="Mehta T."/>
            <person name="Park D."/>
            <person name="Pearson M."/>
            <person name="Roberts A."/>
            <person name="Saif S."/>
            <person name="Shea T.D."/>
            <person name="Shenoy N."/>
            <person name="Sisk P."/>
            <person name="Stolte C."/>
            <person name="Sykes S.N."/>
            <person name="Walk T."/>
            <person name="White J."/>
            <person name="Yandava C."/>
            <person name="Straight P."/>
            <person name="Clardy J."/>
            <person name="Hung D."/>
            <person name="Kolter R."/>
            <person name="Mekalanos J."/>
            <person name="Walker S."/>
            <person name="Walsh C.T."/>
            <person name="Wieland B.L.C."/>
            <person name="Ilzarbe M."/>
            <person name="Galagan J."/>
            <person name="Nusbaum C."/>
            <person name="Birren B."/>
        </authorList>
    </citation>
    <scope>NUCLEOTIDE SEQUENCE [LARGE SCALE GENOMIC DNA]</scope>
    <source>
        <strain evidence="3">ATCC 14672 / DSM 40746 / JCM 4963 / KCTC 9882 / NRRL B-12104 / FH 1290</strain>
    </source>
</reference>
<proteinExistence type="predicted"/>
<evidence type="ECO:0000259" key="1">
    <source>
        <dbReference type="Pfam" id="PF02627"/>
    </source>
</evidence>
<dbReference type="Pfam" id="PF02627">
    <property type="entry name" value="CMD"/>
    <property type="match status" value="1"/>
</dbReference>
<gene>
    <name evidence="2" type="ORF">SSFG_07645</name>
</gene>
<organism evidence="2 3">
    <name type="scientific">Streptomyces viridosporus (strain ATCC 14672 / DSM 40746 / JCM 4963 / KCTC 9882 / NRRL B-12104 / FH 1290)</name>
    <name type="common">Streptomyces ghanaensis</name>
    <dbReference type="NCBI Taxonomy" id="566461"/>
    <lineage>
        <taxon>Bacteria</taxon>
        <taxon>Bacillati</taxon>
        <taxon>Actinomycetota</taxon>
        <taxon>Actinomycetes</taxon>
        <taxon>Kitasatosporales</taxon>
        <taxon>Streptomycetaceae</taxon>
        <taxon>Streptomyces</taxon>
    </lineage>
</organism>
<dbReference type="GO" id="GO:0051920">
    <property type="term" value="F:peroxiredoxin activity"/>
    <property type="evidence" value="ECO:0007669"/>
    <property type="project" value="InterPro"/>
</dbReference>